<protein>
    <recommendedName>
        <fullName evidence="1">PiggyBac transposable element-derived protein domain-containing protein</fullName>
    </recommendedName>
</protein>
<evidence type="ECO:0000313" key="2">
    <source>
        <dbReference type="EMBL" id="KOF93334.1"/>
    </source>
</evidence>
<dbReference type="InterPro" id="IPR029526">
    <property type="entry name" value="PGBD"/>
</dbReference>
<dbReference type="Pfam" id="PF13843">
    <property type="entry name" value="DDE_Tnp_1_7"/>
    <property type="match status" value="1"/>
</dbReference>
<evidence type="ECO:0000259" key="1">
    <source>
        <dbReference type="Pfam" id="PF13843"/>
    </source>
</evidence>
<feature type="domain" description="PiggyBac transposable element-derived protein" evidence="1">
    <location>
        <begin position="5"/>
        <end position="191"/>
    </location>
</feature>
<proteinExistence type="predicted"/>
<organism evidence="2">
    <name type="scientific">Octopus bimaculoides</name>
    <name type="common">California two-spotted octopus</name>
    <dbReference type="NCBI Taxonomy" id="37653"/>
    <lineage>
        <taxon>Eukaryota</taxon>
        <taxon>Metazoa</taxon>
        <taxon>Spiralia</taxon>
        <taxon>Lophotrochozoa</taxon>
        <taxon>Mollusca</taxon>
        <taxon>Cephalopoda</taxon>
        <taxon>Coleoidea</taxon>
        <taxon>Octopodiformes</taxon>
        <taxon>Octopoda</taxon>
        <taxon>Incirrata</taxon>
        <taxon>Octopodidae</taxon>
        <taxon>Octopus</taxon>
    </lineage>
</organism>
<feature type="non-terminal residue" evidence="2">
    <location>
        <position position="1"/>
    </location>
</feature>
<gene>
    <name evidence="2" type="ORF">OCBIM_22004689mg</name>
</gene>
<accession>A0A0L8HVW4</accession>
<dbReference type="EMBL" id="KQ417198">
    <property type="protein sequence ID" value="KOF93334.1"/>
    <property type="molecule type" value="Genomic_DNA"/>
</dbReference>
<dbReference type="AlphaFoldDB" id="A0A0L8HVW4"/>
<dbReference type="OrthoDB" id="6146813at2759"/>
<sequence length="243" mass="27892">ACFFDLCTGKKDGPNKTENAFGLGGDIVLDLIDAVGIPDNKGFKIFLDNYFTSIQLMEKLFEKGICALGICRENRMARCPFKTQTEMKACPRGTADFKSTSNMVALKWKDNNDAVLLSNFETYKMSTVKCYGRPQKKYVPIPQPESIQNYTKYMGFVDLLDHNIGSYRIRMQQNKWWWPIFSYFVSVATQNTCISMNRAGHKITLYNFIKNISLILLKKYGTPKFQRKRTSVHVTDNARHALD</sequence>
<name>A0A0L8HVW4_OCTBM</name>
<reference evidence="2" key="1">
    <citation type="submission" date="2015-07" db="EMBL/GenBank/DDBJ databases">
        <title>MeaNS - Measles Nucleotide Surveillance Program.</title>
        <authorList>
            <person name="Tran T."/>
            <person name="Druce J."/>
        </authorList>
    </citation>
    <scope>NUCLEOTIDE SEQUENCE</scope>
    <source>
        <strain evidence="2">UCB-OBI-ISO-001</strain>
        <tissue evidence="2">Gonad</tissue>
    </source>
</reference>
<dbReference type="STRING" id="37653.A0A0L8HVW4"/>
<dbReference type="PANTHER" id="PTHR47272">
    <property type="entry name" value="DDE_TNP_1_7 DOMAIN-CONTAINING PROTEIN"/>
    <property type="match status" value="1"/>
</dbReference>